<name>A0A318GYV3_9BURK</name>
<evidence type="ECO:0008006" key="3">
    <source>
        <dbReference type="Google" id="ProtNLM"/>
    </source>
</evidence>
<dbReference type="Proteomes" id="UP000247811">
    <property type="component" value="Unassembled WGS sequence"/>
</dbReference>
<organism evidence="1 2">
    <name type="scientific">Sphaerotilus hippei</name>
    <dbReference type="NCBI Taxonomy" id="744406"/>
    <lineage>
        <taxon>Bacteria</taxon>
        <taxon>Pseudomonadati</taxon>
        <taxon>Pseudomonadota</taxon>
        <taxon>Betaproteobacteria</taxon>
        <taxon>Burkholderiales</taxon>
        <taxon>Sphaerotilaceae</taxon>
        <taxon>Sphaerotilus</taxon>
    </lineage>
</organism>
<gene>
    <name evidence="1" type="ORF">C7444_11038</name>
</gene>
<protein>
    <recommendedName>
        <fullName evidence="3">Sigma 54 modulation/S30EA-like ribosomal protein</fullName>
    </recommendedName>
</protein>
<comment type="caution">
    <text evidence="1">The sequence shown here is derived from an EMBL/GenBank/DDBJ whole genome shotgun (WGS) entry which is preliminary data.</text>
</comment>
<accession>A0A318GYV3</accession>
<dbReference type="RefSeq" id="WP_110401060.1">
    <property type="nucleotide sequence ID" value="NZ_QJJS01000010.1"/>
</dbReference>
<dbReference type="InterPro" id="IPR036567">
    <property type="entry name" value="RHF-like"/>
</dbReference>
<reference evidence="1 2" key="1">
    <citation type="submission" date="2018-05" db="EMBL/GenBank/DDBJ databases">
        <title>Genomic Encyclopedia of Type Strains, Phase IV (KMG-IV): sequencing the most valuable type-strain genomes for metagenomic binning, comparative biology and taxonomic classification.</title>
        <authorList>
            <person name="Goeker M."/>
        </authorList>
    </citation>
    <scope>NUCLEOTIDE SEQUENCE [LARGE SCALE GENOMIC DNA]</scope>
    <source>
        <strain evidence="1 2">DSM 566</strain>
    </source>
</reference>
<dbReference type="EMBL" id="QJJS01000010">
    <property type="protein sequence ID" value="PXW95193.1"/>
    <property type="molecule type" value="Genomic_DNA"/>
</dbReference>
<proteinExistence type="predicted"/>
<keyword evidence="2" id="KW-1185">Reference proteome</keyword>
<dbReference type="Gene3D" id="3.30.160.100">
    <property type="entry name" value="Ribosome hibernation promotion factor-like"/>
    <property type="match status" value="1"/>
</dbReference>
<dbReference type="OrthoDB" id="5297384at2"/>
<evidence type="ECO:0000313" key="2">
    <source>
        <dbReference type="Proteomes" id="UP000247811"/>
    </source>
</evidence>
<dbReference type="InterPro" id="IPR003489">
    <property type="entry name" value="RHF/RaiA"/>
</dbReference>
<dbReference type="SUPFAM" id="SSF69754">
    <property type="entry name" value="Ribosome binding protein Y (YfiA homologue)"/>
    <property type="match status" value="1"/>
</dbReference>
<dbReference type="AlphaFoldDB" id="A0A318GYV3"/>
<evidence type="ECO:0000313" key="1">
    <source>
        <dbReference type="EMBL" id="PXW95193.1"/>
    </source>
</evidence>
<dbReference type="Pfam" id="PF02482">
    <property type="entry name" value="Ribosomal_S30AE"/>
    <property type="match status" value="1"/>
</dbReference>
<sequence length="107" mass="12365">MHIEFESRDPATTLLRDTLQQRLRSALRRLAWWVPHARVRLVDDNGPRGGQDKRCQLQLSPRQGPPVVVTAVADDWRTAFERALARAAQGLRRRHARQQDRPLLTGR</sequence>